<evidence type="ECO:0000256" key="5">
    <source>
        <dbReference type="ARBA" id="ARBA00022827"/>
    </source>
</evidence>
<keyword evidence="6" id="KW-0560">Oxidoreductase</keyword>
<dbReference type="EMBL" id="CP129683">
    <property type="protein sequence ID" value="XDS49787.1"/>
    <property type="molecule type" value="Genomic_DNA"/>
</dbReference>
<dbReference type="EMBL" id="CP129675">
    <property type="protein sequence ID" value="XDS46833.1"/>
    <property type="molecule type" value="Genomic_DNA"/>
</dbReference>
<evidence type="ECO:0000256" key="2">
    <source>
        <dbReference type="ARBA" id="ARBA00022630"/>
    </source>
</evidence>
<protein>
    <submittedName>
        <fullName evidence="12">Ferric reductase</fullName>
    </submittedName>
</protein>
<evidence type="ECO:0000256" key="3">
    <source>
        <dbReference type="ARBA" id="ARBA00022714"/>
    </source>
</evidence>
<dbReference type="GO" id="GO:0016491">
    <property type="term" value="F:oxidoreductase activity"/>
    <property type="evidence" value="ECO:0007669"/>
    <property type="project" value="UniProtKB-KW"/>
</dbReference>
<organism evidence="12">
    <name type="scientific">Bifidobacterium fermentum</name>
    <dbReference type="NCBI Taxonomy" id="3059035"/>
    <lineage>
        <taxon>Bacteria</taxon>
        <taxon>Bacillati</taxon>
        <taxon>Actinomycetota</taxon>
        <taxon>Actinomycetes</taxon>
        <taxon>Bifidobacteriales</taxon>
        <taxon>Bifidobacteriaceae</taxon>
        <taxon>Bifidobacterium</taxon>
    </lineage>
</organism>
<feature type="transmembrane region" description="Helical" evidence="9">
    <location>
        <begin position="40"/>
        <end position="59"/>
    </location>
</feature>
<dbReference type="RefSeq" id="WP_369340760.1">
    <property type="nucleotide sequence ID" value="NZ_CP129675.1"/>
</dbReference>
<feature type="transmembrane region" description="Helical" evidence="9">
    <location>
        <begin position="111"/>
        <end position="130"/>
    </location>
</feature>
<proteinExistence type="predicted"/>
<gene>
    <name evidence="13" type="ORF">QN062_05040</name>
    <name evidence="12" type="ORF">QN216_09055</name>
    <name evidence="11" type="ORF">QN217_01410</name>
</gene>
<keyword evidence="8" id="KW-0411">Iron-sulfur</keyword>
<keyword evidence="7" id="KW-0408">Iron</keyword>
<dbReference type="InterPro" id="IPR039261">
    <property type="entry name" value="FNR_nucleotide-bd"/>
</dbReference>
<feature type="transmembrane region" description="Helical" evidence="9">
    <location>
        <begin position="151"/>
        <end position="172"/>
    </location>
</feature>
<keyword evidence="2" id="KW-0285">Flavoprotein</keyword>
<evidence type="ECO:0000313" key="11">
    <source>
        <dbReference type="EMBL" id="XDS46833.1"/>
    </source>
</evidence>
<evidence type="ECO:0000256" key="9">
    <source>
        <dbReference type="SAM" id="Phobius"/>
    </source>
</evidence>
<evidence type="ECO:0000256" key="4">
    <source>
        <dbReference type="ARBA" id="ARBA00022723"/>
    </source>
</evidence>
<dbReference type="InterPro" id="IPR017938">
    <property type="entry name" value="Riboflavin_synthase-like_b-brl"/>
</dbReference>
<keyword evidence="3" id="KW-0001">2Fe-2S</keyword>
<keyword evidence="9" id="KW-0472">Membrane</keyword>
<dbReference type="SUPFAM" id="SSF52343">
    <property type="entry name" value="Ferredoxin reductase-like, C-terminal NADP-linked domain"/>
    <property type="match status" value="1"/>
</dbReference>
<dbReference type="GO" id="GO:0046872">
    <property type="term" value="F:metal ion binding"/>
    <property type="evidence" value="ECO:0007669"/>
    <property type="project" value="UniProtKB-KW"/>
</dbReference>
<name>A0AB39UH54_9BIFI</name>
<feature type="transmembrane region" description="Helical" evidence="9">
    <location>
        <begin position="71"/>
        <end position="91"/>
    </location>
</feature>
<dbReference type="KEGG" id="bfk:QN062_05040"/>
<dbReference type="InterPro" id="IPR017927">
    <property type="entry name" value="FAD-bd_FR_type"/>
</dbReference>
<keyword evidence="9" id="KW-0812">Transmembrane</keyword>
<reference evidence="12" key="1">
    <citation type="submission" date="2023-07" db="EMBL/GenBank/DDBJ databases">
        <title>Bifidobacterium aquikefiriaerophilum sp. nov. and Bifidobacterium eccum sp. nov., isolated from water kefir.</title>
        <authorList>
            <person name="Breselge S."/>
            <person name="Bellassi P."/>
            <person name="Barcenilla C."/>
            <person name="Alvarez-Ordonez A."/>
            <person name="Morelli L."/>
            <person name="Cotter P.D."/>
        </authorList>
    </citation>
    <scope>NUCLEOTIDE SEQUENCE</scope>
    <source>
        <strain evidence="13">WK012_4_13</strain>
        <strain evidence="12">WK013_4_14</strain>
        <strain evidence="11">WK048_4_13</strain>
    </source>
</reference>
<dbReference type="Gene3D" id="3.40.50.80">
    <property type="entry name" value="Nucleotide-binding domain of ferredoxin-NADP reductase (FNR) module"/>
    <property type="match status" value="1"/>
</dbReference>
<evidence type="ECO:0000313" key="12">
    <source>
        <dbReference type="EMBL" id="XDS48460.1"/>
    </source>
</evidence>
<feature type="transmembrane region" description="Helical" evidence="9">
    <location>
        <begin position="178"/>
        <end position="199"/>
    </location>
</feature>
<evidence type="ECO:0000256" key="7">
    <source>
        <dbReference type="ARBA" id="ARBA00023004"/>
    </source>
</evidence>
<feature type="transmembrane region" description="Helical" evidence="9">
    <location>
        <begin position="7"/>
        <end position="28"/>
    </location>
</feature>
<dbReference type="PANTHER" id="PTHR47354:SF8">
    <property type="entry name" value="1,2-PHENYLACETYL-COA EPOXIDASE, SUBUNIT E"/>
    <property type="match status" value="1"/>
</dbReference>
<sequence>MPRRLHLPMTITWFTVIFVVPMPFVLLLSRGLPTLYEPSARIILVGAIAYCWMLSAIYMSTRPRWLDRLIGLPKIYMVHGILSLLAIILAFAHKSLMNSYGLIALTGNAAFYILAFLGVWSLVFMSGWLSSRFSILGNARRALERIFHHELNVWLHRINVIAVVLIFVHVNLISYIRAITPFMVLFYAASALVAIAYAYEKLYQRFGSYRGEIESVQGIAPNTVEITMKVHGLRGRWENGDFAFIRFPRERKLHEFHPFSIVSVQGRTDIVSFAIRGDGDFTRTLVANAAPGMQSRMIPPYGRYQRFIEEHSANRPIVIFAGGIGVTPLVPVAMSYGNQGRRMHFMYAARSGDQLLYADQIRRWAQTESCDAQLKVGRFSSAEMRHAMEDDALYLIAGPATMLRSIRRMLLAHGVRSDDICYEPFTW</sequence>
<comment type="cofactor">
    <cofactor evidence="1">
        <name>FAD</name>
        <dbReference type="ChEBI" id="CHEBI:57692"/>
    </cofactor>
</comment>
<dbReference type="InterPro" id="IPR013112">
    <property type="entry name" value="FAD-bd_8"/>
</dbReference>
<accession>A0AB39UH54</accession>
<dbReference type="Gene3D" id="2.40.30.10">
    <property type="entry name" value="Translation factors"/>
    <property type="match status" value="1"/>
</dbReference>
<dbReference type="PROSITE" id="PS51384">
    <property type="entry name" value="FAD_FR"/>
    <property type="match status" value="1"/>
</dbReference>
<dbReference type="GO" id="GO:0051537">
    <property type="term" value="F:2 iron, 2 sulfur cluster binding"/>
    <property type="evidence" value="ECO:0007669"/>
    <property type="project" value="UniProtKB-KW"/>
</dbReference>
<dbReference type="SUPFAM" id="SSF63380">
    <property type="entry name" value="Riboflavin synthase domain-like"/>
    <property type="match status" value="1"/>
</dbReference>
<evidence type="ECO:0000313" key="13">
    <source>
        <dbReference type="EMBL" id="XDS49787.1"/>
    </source>
</evidence>
<dbReference type="EMBL" id="CP129682">
    <property type="protein sequence ID" value="XDS48460.1"/>
    <property type="molecule type" value="Genomic_DNA"/>
</dbReference>
<dbReference type="GO" id="GO:0050660">
    <property type="term" value="F:flavin adenine dinucleotide binding"/>
    <property type="evidence" value="ECO:0007669"/>
    <property type="project" value="TreeGrafter"/>
</dbReference>
<dbReference type="PANTHER" id="PTHR47354">
    <property type="entry name" value="NADH OXIDOREDUCTASE HCR"/>
    <property type="match status" value="1"/>
</dbReference>
<evidence type="ECO:0000256" key="1">
    <source>
        <dbReference type="ARBA" id="ARBA00001974"/>
    </source>
</evidence>
<keyword evidence="4" id="KW-0479">Metal-binding</keyword>
<keyword evidence="9" id="KW-1133">Transmembrane helix</keyword>
<dbReference type="AlphaFoldDB" id="A0AB39UH54"/>
<evidence type="ECO:0000256" key="6">
    <source>
        <dbReference type="ARBA" id="ARBA00023002"/>
    </source>
</evidence>
<feature type="domain" description="FAD-binding FR-type" evidence="10">
    <location>
        <begin position="206"/>
        <end position="307"/>
    </location>
</feature>
<dbReference type="InterPro" id="IPR050415">
    <property type="entry name" value="MRET"/>
</dbReference>
<keyword evidence="5" id="KW-0274">FAD</keyword>
<evidence type="ECO:0000259" key="10">
    <source>
        <dbReference type="PROSITE" id="PS51384"/>
    </source>
</evidence>
<evidence type="ECO:0000256" key="8">
    <source>
        <dbReference type="ARBA" id="ARBA00023014"/>
    </source>
</evidence>
<dbReference type="Pfam" id="PF08022">
    <property type="entry name" value="FAD_binding_8"/>
    <property type="match status" value="1"/>
</dbReference>